<evidence type="ECO:0000256" key="1">
    <source>
        <dbReference type="SAM" id="MobiDB-lite"/>
    </source>
</evidence>
<dbReference type="EMBL" id="JAHRHJ020000009">
    <property type="protein sequence ID" value="KAH9300075.1"/>
    <property type="molecule type" value="Genomic_DNA"/>
</dbReference>
<accession>A0AA38CGX1</accession>
<reference evidence="2 3" key="1">
    <citation type="journal article" date="2021" name="Nat. Plants">
        <title>The Taxus genome provides insights into paclitaxel biosynthesis.</title>
        <authorList>
            <person name="Xiong X."/>
            <person name="Gou J."/>
            <person name="Liao Q."/>
            <person name="Li Y."/>
            <person name="Zhou Q."/>
            <person name="Bi G."/>
            <person name="Li C."/>
            <person name="Du R."/>
            <person name="Wang X."/>
            <person name="Sun T."/>
            <person name="Guo L."/>
            <person name="Liang H."/>
            <person name="Lu P."/>
            <person name="Wu Y."/>
            <person name="Zhang Z."/>
            <person name="Ro D.K."/>
            <person name="Shang Y."/>
            <person name="Huang S."/>
            <person name="Yan J."/>
        </authorList>
    </citation>
    <scope>NUCLEOTIDE SEQUENCE [LARGE SCALE GENOMIC DNA]</scope>
    <source>
        <strain evidence="2">Ta-2019</strain>
    </source>
</reference>
<sequence>SRVEACKKAWDETEPGTNEREQRGRKDAAERREKRLRKEETDARGAAKWKAR</sequence>
<gene>
    <name evidence="2" type="ORF">KI387_011658</name>
</gene>
<feature type="non-terminal residue" evidence="2">
    <location>
        <position position="52"/>
    </location>
</feature>
<organism evidence="2 3">
    <name type="scientific">Taxus chinensis</name>
    <name type="common">Chinese yew</name>
    <name type="synonym">Taxus wallichiana var. chinensis</name>
    <dbReference type="NCBI Taxonomy" id="29808"/>
    <lineage>
        <taxon>Eukaryota</taxon>
        <taxon>Viridiplantae</taxon>
        <taxon>Streptophyta</taxon>
        <taxon>Embryophyta</taxon>
        <taxon>Tracheophyta</taxon>
        <taxon>Spermatophyta</taxon>
        <taxon>Pinopsida</taxon>
        <taxon>Pinidae</taxon>
        <taxon>Conifers II</taxon>
        <taxon>Cupressales</taxon>
        <taxon>Taxaceae</taxon>
        <taxon>Taxus</taxon>
    </lineage>
</organism>
<proteinExistence type="predicted"/>
<feature type="non-terminal residue" evidence="2">
    <location>
        <position position="1"/>
    </location>
</feature>
<comment type="caution">
    <text evidence="2">The sequence shown here is derived from an EMBL/GenBank/DDBJ whole genome shotgun (WGS) entry which is preliminary data.</text>
</comment>
<keyword evidence="3" id="KW-1185">Reference proteome</keyword>
<feature type="compositionally biased region" description="Basic and acidic residues" evidence="1">
    <location>
        <begin position="1"/>
        <end position="45"/>
    </location>
</feature>
<feature type="region of interest" description="Disordered" evidence="1">
    <location>
        <begin position="1"/>
        <end position="52"/>
    </location>
</feature>
<evidence type="ECO:0000313" key="3">
    <source>
        <dbReference type="Proteomes" id="UP000824469"/>
    </source>
</evidence>
<protein>
    <submittedName>
        <fullName evidence="2">Uncharacterized protein</fullName>
    </submittedName>
</protein>
<name>A0AA38CGX1_TAXCH</name>
<dbReference type="Proteomes" id="UP000824469">
    <property type="component" value="Unassembled WGS sequence"/>
</dbReference>
<dbReference type="AlphaFoldDB" id="A0AA38CGX1"/>
<evidence type="ECO:0000313" key="2">
    <source>
        <dbReference type="EMBL" id="KAH9300075.1"/>
    </source>
</evidence>